<evidence type="ECO:0000259" key="2">
    <source>
        <dbReference type="Pfam" id="PF07969"/>
    </source>
</evidence>
<dbReference type="InterPro" id="IPR011059">
    <property type="entry name" value="Metal-dep_hydrolase_composite"/>
</dbReference>
<accession>A0ABV8T5B3</accession>
<feature type="domain" description="Amidohydrolase 3" evidence="2">
    <location>
        <begin position="74"/>
        <end position="503"/>
    </location>
</feature>
<dbReference type="Gene3D" id="2.30.40.10">
    <property type="entry name" value="Urease, subunit C, domain 1"/>
    <property type="match status" value="2"/>
</dbReference>
<keyword evidence="4" id="KW-1185">Reference proteome</keyword>
<dbReference type="PROSITE" id="PS51257">
    <property type="entry name" value="PROKAR_LIPOPROTEIN"/>
    <property type="match status" value="1"/>
</dbReference>
<dbReference type="EMBL" id="JBHSDU010000015">
    <property type="protein sequence ID" value="MFC4313919.1"/>
    <property type="molecule type" value="Genomic_DNA"/>
</dbReference>
<dbReference type="InterPro" id="IPR050378">
    <property type="entry name" value="Metallo-dep_Hydrolases_sf"/>
</dbReference>
<dbReference type="Pfam" id="PF07969">
    <property type="entry name" value="Amidohydro_3"/>
    <property type="match status" value="1"/>
</dbReference>
<feature type="signal peptide" evidence="1">
    <location>
        <begin position="1"/>
        <end position="26"/>
    </location>
</feature>
<reference evidence="4" key="1">
    <citation type="journal article" date="2019" name="Int. J. Syst. Evol. Microbiol.">
        <title>The Global Catalogue of Microorganisms (GCM) 10K type strain sequencing project: providing services to taxonomists for standard genome sequencing and annotation.</title>
        <authorList>
            <consortium name="The Broad Institute Genomics Platform"/>
            <consortium name="The Broad Institute Genome Sequencing Center for Infectious Disease"/>
            <person name="Wu L."/>
            <person name="Ma J."/>
        </authorList>
    </citation>
    <scope>NUCLEOTIDE SEQUENCE [LARGE SCALE GENOMIC DNA]</scope>
    <source>
        <strain evidence="4">CGMCC 1.10759</strain>
    </source>
</reference>
<dbReference type="PANTHER" id="PTHR11647">
    <property type="entry name" value="HYDRANTOINASE/DIHYDROPYRIMIDINASE FAMILY MEMBER"/>
    <property type="match status" value="1"/>
</dbReference>
<dbReference type="InterPro" id="IPR032466">
    <property type="entry name" value="Metal_Hydrolase"/>
</dbReference>
<evidence type="ECO:0000256" key="1">
    <source>
        <dbReference type="SAM" id="SignalP"/>
    </source>
</evidence>
<comment type="caution">
    <text evidence="3">The sequence shown here is derived from an EMBL/GenBank/DDBJ whole genome shotgun (WGS) entry which is preliminary data.</text>
</comment>
<dbReference type="SUPFAM" id="SSF51556">
    <property type="entry name" value="Metallo-dependent hydrolases"/>
    <property type="match status" value="1"/>
</dbReference>
<gene>
    <name evidence="3" type="ORF">ACFPN2_32900</name>
</gene>
<dbReference type="Gene3D" id="3.20.20.140">
    <property type="entry name" value="Metal-dependent hydrolases"/>
    <property type="match status" value="2"/>
</dbReference>
<dbReference type="SUPFAM" id="SSF51338">
    <property type="entry name" value="Composite domain of metallo-dependent hydrolases"/>
    <property type="match status" value="1"/>
</dbReference>
<dbReference type="InterPro" id="IPR013108">
    <property type="entry name" value="Amidohydro_3"/>
</dbReference>
<feature type="chain" id="PRO_5046791778" evidence="1">
    <location>
        <begin position="27"/>
        <end position="536"/>
    </location>
</feature>
<organism evidence="3 4">
    <name type="scientific">Steroidobacter flavus</name>
    <dbReference type="NCBI Taxonomy" id="1842136"/>
    <lineage>
        <taxon>Bacteria</taxon>
        <taxon>Pseudomonadati</taxon>
        <taxon>Pseudomonadota</taxon>
        <taxon>Gammaproteobacteria</taxon>
        <taxon>Steroidobacterales</taxon>
        <taxon>Steroidobacteraceae</taxon>
        <taxon>Steroidobacter</taxon>
    </lineage>
</organism>
<name>A0ABV8T5B3_9GAMM</name>
<proteinExistence type="predicted"/>
<dbReference type="Gene3D" id="3.30.1490.130">
    <property type="entry name" value="D-aminoacylase. Domain 3"/>
    <property type="match status" value="1"/>
</dbReference>
<dbReference type="PANTHER" id="PTHR11647:SF1">
    <property type="entry name" value="COLLAPSIN RESPONSE MEDIATOR PROTEIN"/>
    <property type="match status" value="1"/>
</dbReference>
<dbReference type="Proteomes" id="UP001595904">
    <property type="component" value="Unassembled WGS sequence"/>
</dbReference>
<dbReference type="InterPro" id="IPR023100">
    <property type="entry name" value="D-aminoacylase_insert_dom_sf"/>
</dbReference>
<dbReference type="RefSeq" id="WP_380606717.1">
    <property type="nucleotide sequence ID" value="NZ_JBHSDU010000015.1"/>
</dbReference>
<keyword evidence="1" id="KW-0732">Signal</keyword>
<protein>
    <submittedName>
        <fullName evidence="3">Amidohydrolase family protein</fullName>
    </submittedName>
</protein>
<evidence type="ECO:0000313" key="3">
    <source>
        <dbReference type="EMBL" id="MFC4313919.1"/>
    </source>
</evidence>
<sequence length="536" mass="57721">MASATMRACWLAAAISAACAGSPAFAKEQSDLIIVNGTVHDGSDAASRVGDVVIRGDRIVYVGSKAQEKFSAGKIIDATGKIVAPGFIDPHTHPDEFIRSNDPTQRLTAAWLFQGATTLMIGVDGAGTPDLDAEDARIKKDGVGLNLGAYVGFGRIRQSVLEQDARAPTAQELQRMQSMVADGMCQGAFGLSTGLFYAPQSFAKTEEVIAVAREAATRGGIYDTHQRDESSYSIGLLGSTREVLRIGREAGLPVHFAHIKALGVDVHGEADDVIKLINEARAAGQVVTADQYPWLASGTGLSASLLPRWAVDGGRPALLKRLDNNATLQKIRTEMRENLRRRGGPDSLVLTVASSPWHGKKLGELARERGEEPIDAALFVIRDGRDAAVSFNMDNDDVIRFMHQPWVVTSSDGSSGHPRQFATFPQKYREYVQKGVITLGEFIRSSTGRTADLLSLKARGYLREGYFADVLVFDPKRYAPKADYLHPRELSEGVTQLLVNGQLAIDGGKLTGIAAGKLLRHEAKGSCPQKVSSLVN</sequence>
<evidence type="ECO:0000313" key="4">
    <source>
        <dbReference type="Proteomes" id="UP001595904"/>
    </source>
</evidence>